<dbReference type="PANTHER" id="PTHR11257">
    <property type="entry name" value="CHEMOSENSORY PROTEIN-RELATED"/>
    <property type="match status" value="1"/>
</dbReference>
<dbReference type="InterPro" id="IPR036682">
    <property type="entry name" value="OS_D_A10/PebIII_sf"/>
</dbReference>
<feature type="chain" id="PRO_5007840891" evidence="1">
    <location>
        <begin position="23"/>
        <end position="134"/>
    </location>
</feature>
<dbReference type="PANTHER" id="PTHR11257:SF13">
    <property type="entry name" value="GEO07322P1"/>
    <property type="match status" value="1"/>
</dbReference>
<evidence type="ECO:0000256" key="1">
    <source>
        <dbReference type="SAM" id="SignalP"/>
    </source>
</evidence>
<protein>
    <submittedName>
        <fullName evidence="2">Putative chemosensory protein</fullName>
    </submittedName>
</protein>
<dbReference type="EMBL" id="LT555325">
    <property type="protein sequence ID" value="SAJ59010.1"/>
    <property type="molecule type" value="mRNA"/>
</dbReference>
<organism evidence="2">
    <name type="scientific">Triatoma brasiliensis</name>
    <name type="common">Blood-sucking bug</name>
    <dbReference type="NCBI Taxonomy" id="65344"/>
    <lineage>
        <taxon>Eukaryota</taxon>
        <taxon>Metazoa</taxon>
        <taxon>Ecdysozoa</taxon>
        <taxon>Arthropoda</taxon>
        <taxon>Hexapoda</taxon>
        <taxon>Insecta</taxon>
        <taxon>Pterygota</taxon>
        <taxon>Neoptera</taxon>
        <taxon>Paraneoptera</taxon>
        <taxon>Hemiptera</taxon>
        <taxon>Heteroptera</taxon>
        <taxon>Panheteroptera</taxon>
        <taxon>Cimicomorpha</taxon>
        <taxon>Reduviidae</taxon>
        <taxon>Triatominae</taxon>
        <taxon>Triatoma</taxon>
    </lineage>
</organism>
<dbReference type="AlphaFoldDB" id="A0A162X323"/>
<dbReference type="InterPro" id="IPR005055">
    <property type="entry name" value="A10/PebIII"/>
</dbReference>
<name>A0A162X323_TRIBS</name>
<dbReference type="Gene3D" id="1.10.2080.10">
    <property type="entry name" value="Insect odorant-binding protein A10/Ejaculatory bulb-specific protein 3"/>
    <property type="match status" value="1"/>
</dbReference>
<dbReference type="SUPFAM" id="SSF100910">
    <property type="entry name" value="Chemosensory protein Csp2"/>
    <property type="match status" value="1"/>
</dbReference>
<feature type="signal peptide" evidence="1">
    <location>
        <begin position="1"/>
        <end position="22"/>
    </location>
</feature>
<proteinExistence type="evidence at transcript level"/>
<reference evidence="2" key="1">
    <citation type="submission" date="2016-03" db="EMBL/GenBank/DDBJ databases">
        <title>Under expression of chemosensory genes in domiciliary bugs of the Chagas disease vector Triatoma brasiliensis.</title>
        <authorList>
            <person name="Marchant A."/>
            <person name="Mougel F."/>
            <person name="Jacquin-Joly E."/>
            <person name="Costa J."/>
            <person name="Almeida C.E."/>
            <person name="Harry M."/>
        </authorList>
    </citation>
    <scope>NUCLEOTIDE SEQUENCE</scope>
    <source>
        <tissue evidence="2">Head antenna rostrum</tissue>
    </source>
</reference>
<accession>A0A162X323</accession>
<gene>
    <name evidence="2" type="primary">TbraCSP10</name>
</gene>
<sequence>MKKMKLLKLVALLILSASISTAEEPDNEFNRLFDPNVDVDAVLDNDRVLNAYLACFYDEGPCAERPKLVKSKIREVLETTCGKCNDQQRQRLKYILNKFIDKRPNDWQRILEIYDPDGAFRDNVEKLKQGLPAQ</sequence>
<dbReference type="Pfam" id="PF03392">
    <property type="entry name" value="OS-D"/>
    <property type="match status" value="1"/>
</dbReference>
<evidence type="ECO:0000313" key="2">
    <source>
        <dbReference type="EMBL" id="SAJ59010.1"/>
    </source>
</evidence>
<keyword evidence="1" id="KW-0732">Signal</keyword>